<comment type="caution">
    <text evidence="1">The sequence shown here is derived from an EMBL/GenBank/DDBJ whole genome shotgun (WGS) entry which is preliminary data.</text>
</comment>
<dbReference type="EMBL" id="SJPX01000005">
    <property type="protein sequence ID" value="TWU47714.1"/>
    <property type="molecule type" value="Genomic_DNA"/>
</dbReference>
<gene>
    <name evidence="1" type="ORF">Poly59_45550</name>
</gene>
<proteinExistence type="predicted"/>
<dbReference type="Proteomes" id="UP000317977">
    <property type="component" value="Unassembled WGS sequence"/>
</dbReference>
<protein>
    <submittedName>
        <fullName evidence="1">Uncharacterized protein</fullName>
    </submittedName>
</protein>
<name>A0A5C6EGV8_9BACT</name>
<organism evidence="1 2">
    <name type="scientific">Rubripirellula reticaptiva</name>
    <dbReference type="NCBI Taxonomy" id="2528013"/>
    <lineage>
        <taxon>Bacteria</taxon>
        <taxon>Pseudomonadati</taxon>
        <taxon>Planctomycetota</taxon>
        <taxon>Planctomycetia</taxon>
        <taxon>Pirellulales</taxon>
        <taxon>Pirellulaceae</taxon>
        <taxon>Rubripirellula</taxon>
    </lineage>
</organism>
<evidence type="ECO:0000313" key="2">
    <source>
        <dbReference type="Proteomes" id="UP000317977"/>
    </source>
</evidence>
<accession>A0A5C6EGV8</accession>
<keyword evidence="2" id="KW-1185">Reference proteome</keyword>
<sequence>MIALLVASAATASAQTKQEIAKQNSLQPAPFVLAVLKKGETKEIQLCWDAGTGRAPVTFLGHQRVLTDGIVTDNPGGVIRYQQNGVTAEFDKAKSTAVQSALYKTGQYTGRQDDGSYKHVTITVVRVTANPNANVGAHSVFVHVVSGTGRSMQSSGEIRVLVGE</sequence>
<dbReference type="AlphaFoldDB" id="A0A5C6EGV8"/>
<evidence type="ECO:0000313" key="1">
    <source>
        <dbReference type="EMBL" id="TWU47714.1"/>
    </source>
</evidence>
<reference evidence="1 2" key="1">
    <citation type="submission" date="2019-02" db="EMBL/GenBank/DDBJ databases">
        <title>Deep-cultivation of Planctomycetes and their phenomic and genomic characterization uncovers novel biology.</title>
        <authorList>
            <person name="Wiegand S."/>
            <person name="Jogler M."/>
            <person name="Boedeker C."/>
            <person name="Pinto D."/>
            <person name="Vollmers J."/>
            <person name="Rivas-Marin E."/>
            <person name="Kohn T."/>
            <person name="Peeters S.H."/>
            <person name="Heuer A."/>
            <person name="Rast P."/>
            <person name="Oberbeckmann S."/>
            <person name="Bunk B."/>
            <person name="Jeske O."/>
            <person name="Meyerdierks A."/>
            <person name="Storesund J.E."/>
            <person name="Kallscheuer N."/>
            <person name="Luecker S."/>
            <person name="Lage O.M."/>
            <person name="Pohl T."/>
            <person name="Merkel B.J."/>
            <person name="Hornburger P."/>
            <person name="Mueller R.-W."/>
            <person name="Bruemmer F."/>
            <person name="Labrenz M."/>
            <person name="Spormann A.M."/>
            <person name="Op Den Camp H."/>
            <person name="Overmann J."/>
            <person name="Amann R."/>
            <person name="Jetten M.S.M."/>
            <person name="Mascher T."/>
            <person name="Medema M.H."/>
            <person name="Devos D.P."/>
            <person name="Kaster A.-K."/>
            <person name="Ovreas L."/>
            <person name="Rohde M."/>
            <person name="Galperin M.Y."/>
            <person name="Jogler C."/>
        </authorList>
    </citation>
    <scope>NUCLEOTIDE SEQUENCE [LARGE SCALE GENOMIC DNA]</scope>
    <source>
        <strain evidence="1 2">Poly59</strain>
    </source>
</reference>